<dbReference type="Gene3D" id="2.60.40.1180">
    <property type="entry name" value="Golgi alpha-mannosidase II"/>
    <property type="match status" value="1"/>
</dbReference>
<evidence type="ECO:0000313" key="8">
    <source>
        <dbReference type="EMBL" id="KAA6338026.1"/>
    </source>
</evidence>
<dbReference type="InterPro" id="IPR051563">
    <property type="entry name" value="Glycosyl_Hydrolase_51"/>
</dbReference>
<accession>A0A5J4RVJ3</accession>
<dbReference type="Gene3D" id="3.20.20.80">
    <property type="entry name" value="Glycosidases"/>
    <property type="match status" value="1"/>
</dbReference>
<reference evidence="8" key="1">
    <citation type="submission" date="2019-03" db="EMBL/GenBank/DDBJ databases">
        <title>Single cell metagenomics reveals metabolic interactions within the superorganism composed of flagellate Streblomastix strix and complex community of Bacteroidetes bacteria on its surface.</title>
        <authorList>
            <person name="Treitli S.C."/>
            <person name="Kolisko M."/>
            <person name="Husnik F."/>
            <person name="Keeling P."/>
            <person name="Hampl V."/>
        </authorList>
    </citation>
    <scope>NUCLEOTIDE SEQUENCE</scope>
    <source>
        <strain evidence="8">STM</strain>
    </source>
</reference>
<feature type="domain" description="Alpha-L-arabinofuranosidase C-terminal" evidence="7">
    <location>
        <begin position="556"/>
        <end position="729"/>
    </location>
</feature>
<dbReference type="Pfam" id="PF22848">
    <property type="entry name" value="ASD1_dom"/>
    <property type="match status" value="1"/>
</dbReference>
<dbReference type="InterPro" id="IPR013780">
    <property type="entry name" value="Glyco_hydro_b"/>
</dbReference>
<dbReference type="GO" id="GO:0046373">
    <property type="term" value="P:L-arabinose metabolic process"/>
    <property type="evidence" value="ECO:0007669"/>
    <property type="project" value="InterPro"/>
</dbReference>
<dbReference type="InterPro" id="IPR055235">
    <property type="entry name" value="ASD1_cat"/>
</dbReference>
<keyword evidence="6" id="KW-0325">Glycoprotein</keyword>
<dbReference type="GO" id="GO:0046556">
    <property type="term" value="F:alpha-L-arabinofuranosidase activity"/>
    <property type="evidence" value="ECO:0007669"/>
    <property type="project" value="UniProtKB-EC"/>
</dbReference>
<dbReference type="PANTHER" id="PTHR31776">
    <property type="entry name" value="ALPHA-L-ARABINOFURANOSIDASE 1"/>
    <property type="match status" value="1"/>
</dbReference>
<comment type="catalytic activity">
    <reaction evidence="1">
        <text>Hydrolysis of terminal non-reducing alpha-L-arabinofuranoside residues in alpha-L-arabinosides.</text>
        <dbReference type="EC" id="3.2.1.55"/>
    </reaction>
</comment>
<evidence type="ECO:0000256" key="5">
    <source>
        <dbReference type="ARBA" id="ARBA00022801"/>
    </source>
</evidence>
<dbReference type="EC" id="3.2.1.55" evidence="3"/>
<keyword evidence="5 8" id="KW-0378">Hydrolase</keyword>
<dbReference type="Gene3D" id="2.60.120.260">
    <property type="entry name" value="Galactose-binding domain-like"/>
    <property type="match status" value="1"/>
</dbReference>
<evidence type="ECO:0000256" key="1">
    <source>
        <dbReference type="ARBA" id="ARBA00001462"/>
    </source>
</evidence>
<evidence type="ECO:0000256" key="6">
    <source>
        <dbReference type="ARBA" id="ARBA00023180"/>
    </source>
</evidence>
<dbReference type="SUPFAM" id="SSF51445">
    <property type="entry name" value="(Trans)glycosidases"/>
    <property type="match status" value="1"/>
</dbReference>
<protein>
    <recommendedName>
        <fullName evidence="3">non-reducing end alpha-L-arabinofuranosidase</fullName>
        <ecNumber evidence="3">3.2.1.55</ecNumber>
    </recommendedName>
</protein>
<dbReference type="PANTHER" id="PTHR31776:SF0">
    <property type="entry name" value="ALPHA-L-ARABINOFURANOSIDASE 1"/>
    <property type="match status" value="1"/>
</dbReference>
<dbReference type="SUPFAM" id="SSF49785">
    <property type="entry name" value="Galactose-binding domain-like"/>
    <property type="match status" value="1"/>
</dbReference>
<gene>
    <name evidence="8" type="ORF">EZS27_013931</name>
</gene>
<dbReference type="InterPro" id="IPR010720">
    <property type="entry name" value="Alpha-L-AF_C"/>
</dbReference>
<dbReference type="AlphaFoldDB" id="A0A5J4RVJ3"/>
<dbReference type="InterPro" id="IPR008979">
    <property type="entry name" value="Galactose-bd-like_sf"/>
</dbReference>
<evidence type="ECO:0000256" key="4">
    <source>
        <dbReference type="ARBA" id="ARBA00022729"/>
    </source>
</evidence>
<organism evidence="8">
    <name type="scientific">termite gut metagenome</name>
    <dbReference type="NCBI Taxonomy" id="433724"/>
    <lineage>
        <taxon>unclassified sequences</taxon>
        <taxon>metagenomes</taxon>
        <taxon>organismal metagenomes</taxon>
    </lineage>
</organism>
<proteinExistence type="inferred from homology"/>
<sequence>MKKLLTTMAIIASVSVAGGQNSPVQLQVDASQKIATASRLFNGTNIEDINNQTNGGVFSQLLHGEAFEENVETDFLNLDRADYSKIYIMLDERRIPHLITQSDVYNRVNWNNLTEKYDFHSKDIYNANTFHQPHVISGYSFPTRFLVFDSLPGNIQQLMLERVNGNEQISKFWSKLTNGNAQYDYKLVRDGKAYMGRQTQSIRFVNGNGEVGITNHGLYRMGIHFESGKSYEGVLRIKADTPTTVYVSLRDEQGKVLAEKPYLIKGDGTYEKLTFEFTSNGDALEGSFGISLKTPGQIELGYAFLQPGEWGRVMGYPLRKTFIDALKKQGITAIRYNGSMVDVGVDTYNYRWKKMIGPIDERRITYRSGFSPYATHSFAFIEMLQLAEAIGAECIIGMSMDETSEDIRDFVAYVNGAVTSKWGALRAEHGHPEPYNLKYIQVDNERQMTQGYLECVKKFALAAWAVDPEMTIMTSLNIGTDPKSYARDTKEYDLSSQMVKWFISQGKPDQVAWDPHYGGWLGFANDKGFTHEMGIDLQEELTKDYPGFKLNLHPMEENGSRCDWDRGLAHAHNWNKLQRYGDHFQMLGTANTFQPHGLHYMWDQGRIHYNSHALWFQPSAYIDEAMIKNWLPNVMKSSSTNEPVVDITTKMDDTGKTLSLYIVNLSDQPQNVVINIENFRHKGKAKVWTIGGCDLNETNTDKNRFNVIPKTSQVSLADKKAKYTLPRYSYTIITLTK</sequence>
<dbReference type="Pfam" id="PF06964">
    <property type="entry name" value="Alpha-L-AF_C"/>
    <property type="match status" value="1"/>
</dbReference>
<evidence type="ECO:0000256" key="3">
    <source>
        <dbReference type="ARBA" id="ARBA00012670"/>
    </source>
</evidence>
<keyword evidence="4" id="KW-0732">Signal</keyword>
<dbReference type="SUPFAM" id="SSF51011">
    <property type="entry name" value="Glycosyl hydrolase domain"/>
    <property type="match status" value="1"/>
</dbReference>
<comment type="caution">
    <text evidence="8">The sequence shown here is derived from an EMBL/GenBank/DDBJ whole genome shotgun (WGS) entry which is preliminary data.</text>
</comment>
<evidence type="ECO:0000259" key="7">
    <source>
        <dbReference type="SMART" id="SM00813"/>
    </source>
</evidence>
<evidence type="ECO:0000256" key="2">
    <source>
        <dbReference type="ARBA" id="ARBA00007186"/>
    </source>
</evidence>
<keyword evidence="8" id="KW-0326">Glycosidase</keyword>
<comment type="similarity">
    <text evidence="2">Belongs to the glycosyl hydrolase 51 family.</text>
</comment>
<dbReference type="EMBL" id="SNRY01000649">
    <property type="protein sequence ID" value="KAA6338026.1"/>
    <property type="molecule type" value="Genomic_DNA"/>
</dbReference>
<dbReference type="InterPro" id="IPR017853">
    <property type="entry name" value="GH"/>
</dbReference>
<name>A0A5J4RVJ3_9ZZZZ</name>
<dbReference type="SMART" id="SM00813">
    <property type="entry name" value="Alpha-L-AF_C"/>
    <property type="match status" value="1"/>
</dbReference>